<dbReference type="RefSeq" id="WP_188994076.1">
    <property type="nucleotide sequence ID" value="NZ_BMHP01000003.1"/>
</dbReference>
<dbReference type="InterPro" id="IPR043129">
    <property type="entry name" value="ATPase_NBD"/>
</dbReference>
<accession>A0A916Z575</accession>
<gene>
    <name evidence="2" type="ORF">GCM10010911_39130</name>
</gene>
<evidence type="ECO:0000313" key="3">
    <source>
        <dbReference type="Proteomes" id="UP000612456"/>
    </source>
</evidence>
<dbReference type="Gene3D" id="3.30.420.40">
    <property type="match status" value="2"/>
</dbReference>
<dbReference type="Pfam" id="PF01869">
    <property type="entry name" value="BcrAD_BadFG"/>
    <property type="match status" value="1"/>
</dbReference>
<dbReference type="InterPro" id="IPR052519">
    <property type="entry name" value="Euk-type_GlcNAc_Kinase"/>
</dbReference>
<evidence type="ECO:0000313" key="2">
    <source>
        <dbReference type="EMBL" id="GGD77300.1"/>
    </source>
</evidence>
<name>A0A916Z575_9BACL</name>
<sequence length="316" mass="33318">MYYIGIDGGGTKTETIVSDRFGRCLGSSLISGTNPNFVGADPALANVAEGVRLAMEGLDPLPIAHVAVCIPGMRKYAQEVAAALLLEPLRITAASDTMSTFYGALVKEYGVVLLAGTGSFALGVAPNGKTVTIGGWGPVIGDDGSGQLIAVKALRAAARQFDGTGPPTLLTDKIKDYYNIDSINDLKTKVALDNVSKLTYFVRDAAEAGDLIANVILRETAQNLADLVTDTLYQLEFDAEITDVALAGGLWELGDLLTAPFKALMSGVYPNVRIIPAVFPPVVGALLTAFRADGIRWTKELLDNIGTTIPERKGSK</sequence>
<proteinExistence type="predicted"/>
<protein>
    <recommendedName>
        <fullName evidence="1">ATPase BadF/BadG/BcrA/BcrD type domain-containing protein</fullName>
    </recommendedName>
</protein>
<dbReference type="AlphaFoldDB" id="A0A916Z575"/>
<feature type="domain" description="ATPase BadF/BadG/BcrA/BcrD type" evidence="1">
    <location>
        <begin position="4"/>
        <end position="289"/>
    </location>
</feature>
<dbReference type="SUPFAM" id="SSF53067">
    <property type="entry name" value="Actin-like ATPase domain"/>
    <property type="match status" value="2"/>
</dbReference>
<keyword evidence="3" id="KW-1185">Reference proteome</keyword>
<dbReference type="PANTHER" id="PTHR43190">
    <property type="entry name" value="N-ACETYL-D-GLUCOSAMINE KINASE"/>
    <property type="match status" value="1"/>
</dbReference>
<dbReference type="InterPro" id="IPR002731">
    <property type="entry name" value="ATPase_BadF"/>
</dbReference>
<organism evidence="2 3">
    <name type="scientific">Paenibacillus nasutitermitis</name>
    <dbReference type="NCBI Taxonomy" id="1652958"/>
    <lineage>
        <taxon>Bacteria</taxon>
        <taxon>Bacillati</taxon>
        <taxon>Bacillota</taxon>
        <taxon>Bacilli</taxon>
        <taxon>Bacillales</taxon>
        <taxon>Paenibacillaceae</taxon>
        <taxon>Paenibacillus</taxon>
    </lineage>
</organism>
<dbReference type="PANTHER" id="PTHR43190:SF3">
    <property type="entry name" value="N-ACETYL-D-GLUCOSAMINE KINASE"/>
    <property type="match status" value="1"/>
</dbReference>
<dbReference type="EMBL" id="BMHP01000003">
    <property type="protein sequence ID" value="GGD77300.1"/>
    <property type="molecule type" value="Genomic_DNA"/>
</dbReference>
<reference evidence="2" key="1">
    <citation type="journal article" date="2014" name="Int. J. Syst. Evol. Microbiol.">
        <title>Complete genome sequence of Corynebacterium casei LMG S-19264T (=DSM 44701T), isolated from a smear-ripened cheese.</title>
        <authorList>
            <consortium name="US DOE Joint Genome Institute (JGI-PGF)"/>
            <person name="Walter F."/>
            <person name="Albersmeier A."/>
            <person name="Kalinowski J."/>
            <person name="Ruckert C."/>
        </authorList>
    </citation>
    <scope>NUCLEOTIDE SEQUENCE</scope>
    <source>
        <strain evidence="2">CGMCC 1.15178</strain>
    </source>
</reference>
<comment type="caution">
    <text evidence="2">The sequence shown here is derived from an EMBL/GenBank/DDBJ whole genome shotgun (WGS) entry which is preliminary data.</text>
</comment>
<evidence type="ECO:0000259" key="1">
    <source>
        <dbReference type="Pfam" id="PF01869"/>
    </source>
</evidence>
<dbReference type="CDD" id="cd24007">
    <property type="entry name" value="ASKHA_NBD_eukNAGK-like"/>
    <property type="match status" value="1"/>
</dbReference>
<reference evidence="2" key="2">
    <citation type="submission" date="2020-09" db="EMBL/GenBank/DDBJ databases">
        <authorList>
            <person name="Sun Q."/>
            <person name="Zhou Y."/>
        </authorList>
    </citation>
    <scope>NUCLEOTIDE SEQUENCE</scope>
    <source>
        <strain evidence="2">CGMCC 1.15178</strain>
    </source>
</reference>
<dbReference type="Proteomes" id="UP000612456">
    <property type="component" value="Unassembled WGS sequence"/>
</dbReference>